<evidence type="ECO:0000313" key="1">
    <source>
        <dbReference type="EMBL" id="QHT87860.1"/>
    </source>
</evidence>
<protein>
    <submittedName>
        <fullName evidence="1">Uncharacterized protein</fullName>
    </submittedName>
</protein>
<accession>A0A6C0I5J7</accession>
<sequence>MSSAAVIDFDVGNYTVYEIFDMFKLDSATCNMQEADACANQLATALIQHQDAAHFIHQCREKIRQFIQSRVKPYHQSIVSQNNDYRPNANEARSEKNTINLNYSTHPSNYDAFYRESELHDGGSSTYAKRNIAPVTNTHNYKFPTGVLNPIERRVIKRLLSMDTLFRVNYNLTPSTNASWALPFPVENVVSMKIASVQIPNMWYAFSEATKSNRFTVIMTGLNIPPYDQAEVYTNEIVIPDGNYLTDEFMECMNNLFKNTANGMEFFLLSINSYNSKTIIHVNQTILTMEMNPDFEYVIIFDDINKYNKYLTNGCIYSECDIQRIKDEHEKEYYNSNIKTISRTAGWMMGFKQLVYRRTWETRHIDLIGQVPILTYYAFLESESSYGNSIWNYLYVDVDDYNKNFITNSIIAQTGDSYLGFNILGRITVSSGQLTIINDNAGDMIFKMREYLGPVRLEKLTIRLLDKFGNVINLNGNDYSIALELQVLYN</sequence>
<name>A0A6C0I5J7_9ZZZZ</name>
<proteinExistence type="predicted"/>
<dbReference type="AlphaFoldDB" id="A0A6C0I5J7"/>
<reference evidence="1" key="1">
    <citation type="journal article" date="2020" name="Nature">
        <title>Giant virus diversity and host interactions through global metagenomics.</title>
        <authorList>
            <person name="Schulz F."/>
            <person name="Roux S."/>
            <person name="Paez-Espino D."/>
            <person name="Jungbluth S."/>
            <person name="Walsh D.A."/>
            <person name="Denef V.J."/>
            <person name="McMahon K.D."/>
            <person name="Konstantinidis K.T."/>
            <person name="Eloe-Fadrosh E.A."/>
            <person name="Kyrpides N.C."/>
            <person name="Woyke T."/>
        </authorList>
    </citation>
    <scope>NUCLEOTIDE SEQUENCE</scope>
    <source>
        <strain evidence="1">GVMAG-M-3300023184-191</strain>
    </source>
</reference>
<dbReference type="EMBL" id="MN740102">
    <property type="protein sequence ID" value="QHT87860.1"/>
    <property type="molecule type" value="Genomic_DNA"/>
</dbReference>
<organism evidence="1">
    <name type="scientific">viral metagenome</name>
    <dbReference type="NCBI Taxonomy" id="1070528"/>
    <lineage>
        <taxon>unclassified sequences</taxon>
        <taxon>metagenomes</taxon>
        <taxon>organismal metagenomes</taxon>
    </lineage>
</organism>